<dbReference type="Gramene" id="LPERR02G13360.1">
    <property type="protein sequence ID" value="LPERR02G13360.1"/>
    <property type="gene ID" value="LPERR02G13360"/>
</dbReference>
<dbReference type="Proteomes" id="UP000032180">
    <property type="component" value="Chromosome 2"/>
</dbReference>
<proteinExistence type="predicted"/>
<reference evidence="2 3" key="1">
    <citation type="submission" date="2012-08" db="EMBL/GenBank/DDBJ databases">
        <title>Oryza genome evolution.</title>
        <authorList>
            <person name="Wing R.A."/>
        </authorList>
    </citation>
    <scope>NUCLEOTIDE SEQUENCE</scope>
</reference>
<organism evidence="2 3">
    <name type="scientific">Leersia perrieri</name>
    <dbReference type="NCBI Taxonomy" id="77586"/>
    <lineage>
        <taxon>Eukaryota</taxon>
        <taxon>Viridiplantae</taxon>
        <taxon>Streptophyta</taxon>
        <taxon>Embryophyta</taxon>
        <taxon>Tracheophyta</taxon>
        <taxon>Spermatophyta</taxon>
        <taxon>Magnoliopsida</taxon>
        <taxon>Liliopsida</taxon>
        <taxon>Poales</taxon>
        <taxon>Poaceae</taxon>
        <taxon>BOP clade</taxon>
        <taxon>Oryzoideae</taxon>
        <taxon>Oryzeae</taxon>
        <taxon>Oryzinae</taxon>
        <taxon>Leersia</taxon>
    </lineage>
</organism>
<dbReference type="HOGENOM" id="CLU_680366_0_0_1"/>
<name>A0A0D9VFZ3_9ORYZ</name>
<feature type="region of interest" description="Disordered" evidence="1">
    <location>
        <begin position="65"/>
        <end position="117"/>
    </location>
</feature>
<accession>A0A0D9VFZ3</accession>
<keyword evidence="3" id="KW-1185">Reference proteome</keyword>
<dbReference type="AlphaFoldDB" id="A0A0D9VFZ3"/>
<sequence>MDRVRVVGVSSSRGAALYCVPSGCRAHPARRSLLRLLRRRRLAVDHVLLNLGSFQLLDLPSSPTCWRPTSRRGGEESCSGSGTDRSCSSPPPSRPSRLAAERARGHSSPPPSSASIDVTSCYDSSAIARLRASLFPSPHPTGTHPRTRYERRAAGDCSLTRGDVESSRSAHGRSPLAGAGVPGVRDSGIRELLNRSSCPRSPATFCSSEEASPDISCELGDGYHGGVYFLDGRTFRRDPFMVVTQELMPPQRRYPSTDNGEWPPGVGVAAANRCFRTKLGRPPPASVQGGSSPRTSLGGFCVGCLAASTAVAVRSVGHHLHLGHEVLRASASVRKTADPFRREGPVLHRLCRAVGFSSALCDHHDHGGHETIPVVLFGDRHWVRCTGSDRTFTEFNCLHLRVHVA</sequence>
<evidence type="ECO:0000313" key="2">
    <source>
        <dbReference type="EnsemblPlants" id="LPERR02G13360.1"/>
    </source>
</evidence>
<reference evidence="2" key="3">
    <citation type="submission" date="2015-04" db="UniProtKB">
        <authorList>
            <consortium name="EnsemblPlants"/>
        </authorList>
    </citation>
    <scope>IDENTIFICATION</scope>
</reference>
<feature type="compositionally biased region" description="Low complexity" evidence="1">
    <location>
        <begin position="76"/>
        <end position="88"/>
    </location>
</feature>
<reference evidence="3" key="2">
    <citation type="submission" date="2013-12" db="EMBL/GenBank/DDBJ databases">
        <authorList>
            <person name="Yu Y."/>
            <person name="Lee S."/>
            <person name="de Baynast K."/>
            <person name="Wissotski M."/>
            <person name="Liu L."/>
            <person name="Talag J."/>
            <person name="Goicoechea J."/>
            <person name="Angelova A."/>
            <person name="Jetty R."/>
            <person name="Kudrna D."/>
            <person name="Golser W."/>
            <person name="Rivera L."/>
            <person name="Zhang J."/>
            <person name="Wing R."/>
        </authorList>
    </citation>
    <scope>NUCLEOTIDE SEQUENCE</scope>
</reference>
<evidence type="ECO:0000256" key="1">
    <source>
        <dbReference type="SAM" id="MobiDB-lite"/>
    </source>
</evidence>
<protein>
    <submittedName>
        <fullName evidence="2">Uncharacterized protein</fullName>
    </submittedName>
</protein>
<evidence type="ECO:0000313" key="3">
    <source>
        <dbReference type="Proteomes" id="UP000032180"/>
    </source>
</evidence>
<dbReference type="EnsemblPlants" id="LPERR02G13360.1">
    <property type="protein sequence ID" value="LPERR02G13360.1"/>
    <property type="gene ID" value="LPERR02G13360"/>
</dbReference>
<feature type="region of interest" description="Disordered" evidence="1">
    <location>
        <begin position="161"/>
        <end position="185"/>
    </location>
</feature>